<feature type="region of interest" description="Disordered" evidence="1">
    <location>
        <begin position="1"/>
        <end position="62"/>
    </location>
</feature>
<evidence type="ECO:0000313" key="4">
    <source>
        <dbReference type="Proteomes" id="UP000323856"/>
    </source>
</evidence>
<dbReference type="AlphaFoldDB" id="A0A5B0EHV0"/>
<dbReference type="GO" id="GO:0030077">
    <property type="term" value="C:plasma membrane light-harvesting complex"/>
    <property type="evidence" value="ECO:0007669"/>
    <property type="project" value="InterPro"/>
</dbReference>
<dbReference type="EMBL" id="VOBL01000004">
    <property type="protein sequence ID" value="KAA0978614.1"/>
    <property type="molecule type" value="Genomic_DNA"/>
</dbReference>
<dbReference type="GO" id="GO:0019684">
    <property type="term" value="P:photosynthesis, light reaction"/>
    <property type="evidence" value="ECO:0007669"/>
    <property type="project" value="InterPro"/>
</dbReference>
<dbReference type="Pfam" id="PF05239">
    <property type="entry name" value="PRC"/>
    <property type="match status" value="1"/>
</dbReference>
<dbReference type="Proteomes" id="UP000323856">
    <property type="component" value="Unassembled WGS sequence"/>
</dbReference>
<organism evidence="3 4">
    <name type="scientific">Paeniglutamicibacter gangotriensis</name>
    <dbReference type="NCBI Taxonomy" id="254787"/>
    <lineage>
        <taxon>Bacteria</taxon>
        <taxon>Bacillati</taxon>
        <taxon>Actinomycetota</taxon>
        <taxon>Actinomycetes</taxon>
        <taxon>Micrococcales</taxon>
        <taxon>Micrococcaceae</taxon>
        <taxon>Paeniglutamicibacter</taxon>
    </lineage>
</organism>
<dbReference type="OrthoDB" id="3712018at2"/>
<reference evidence="3 4" key="1">
    <citation type="submission" date="2019-07" db="EMBL/GenBank/DDBJ databases">
        <title>Analysis of the biochemical properties, biological activity and biotechnological potential of siderophores and biosurfactants produced by Antarctic psychrotolerant bacteria.</title>
        <authorList>
            <person name="Styczynski M."/>
            <person name="Krucon T."/>
            <person name="Decewicz P."/>
            <person name="Dziewit L."/>
        </authorList>
    </citation>
    <scope>NUCLEOTIDE SEQUENCE [LARGE SCALE GENOMIC DNA]</scope>
    <source>
        <strain evidence="3 4">ANT_H27</strain>
    </source>
</reference>
<sequence>MSRTAVVHHEPGTILPLPRPKSLPVDAPRSRSTEKRPPVSRRTTRWQLRLGPPPRLRRPVTGIPHLPVSRATLVEARKESTMLRHEDLQPLLDKKTTVYGSDGEKIGTFSQIYRDEGTDLPQFATVKTGLFGSSECFVPLNDAEISNGNLYVRFTKHFVSHAPNIEPVGHLSPDDENRLYEYYSQAGLGADKQTRDAESGHPRTTKHPNTKTNEDSAGVEARSGAALGEEPETPTAGKRTRGVHKAEHTNGTEPMVEDGRQTTEEGPETTERRQTKPMDP</sequence>
<dbReference type="InterPro" id="IPR014747">
    <property type="entry name" value="Bac_photo_RC_H_C"/>
</dbReference>
<dbReference type="InterPro" id="IPR011033">
    <property type="entry name" value="PRC_barrel-like_sf"/>
</dbReference>
<gene>
    <name evidence="3" type="ORF">FQ154_05120</name>
</gene>
<accession>A0A5B0EHV0</accession>
<protein>
    <submittedName>
        <fullName evidence="3">PRC-barrel domain containing protein</fullName>
    </submittedName>
</protein>
<feature type="compositionally biased region" description="Basic and acidic residues" evidence="1">
    <location>
        <begin position="28"/>
        <end position="37"/>
    </location>
</feature>
<evidence type="ECO:0000313" key="3">
    <source>
        <dbReference type="EMBL" id="KAA0978614.1"/>
    </source>
</evidence>
<dbReference type="SUPFAM" id="SSF50346">
    <property type="entry name" value="PRC-barrel domain"/>
    <property type="match status" value="1"/>
</dbReference>
<feature type="region of interest" description="Disordered" evidence="1">
    <location>
        <begin position="187"/>
        <end position="280"/>
    </location>
</feature>
<comment type="caution">
    <text evidence="3">The sequence shown here is derived from an EMBL/GenBank/DDBJ whole genome shotgun (WGS) entry which is preliminary data.</text>
</comment>
<evidence type="ECO:0000259" key="2">
    <source>
        <dbReference type="Pfam" id="PF05239"/>
    </source>
</evidence>
<dbReference type="InterPro" id="IPR027275">
    <property type="entry name" value="PRC-brl_dom"/>
</dbReference>
<feature type="compositionally biased region" description="Basic and acidic residues" evidence="1">
    <location>
        <begin position="257"/>
        <end position="280"/>
    </location>
</feature>
<dbReference type="Gene3D" id="3.90.50.10">
    <property type="entry name" value="Photosynthetic Reaction Center, subunit H, domain 2"/>
    <property type="match status" value="1"/>
</dbReference>
<name>A0A5B0EHV0_9MICC</name>
<feature type="compositionally biased region" description="Basic and acidic residues" evidence="1">
    <location>
        <begin position="192"/>
        <end position="201"/>
    </location>
</feature>
<feature type="domain" description="PRC-barrel" evidence="2">
    <location>
        <begin position="96"/>
        <end position="156"/>
    </location>
</feature>
<evidence type="ECO:0000256" key="1">
    <source>
        <dbReference type="SAM" id="MobiDB-lite"/>
    </source>
</evidence>
<proteinExistence type="predicted"/>